<proteinExistence type="predicted"/>
<reference evidence="1 2" key="1">
    <citation type="journal article" date="2016" name="Nat. Commun.">
        <title>Thousands of microbial genomes shed light on interconnected biogeochemical processes in an aquifer system.</title>
        <authorList>
            <person name="Anantharaman K."/>
            <person name="Brown C.T."/>
            <person name="Hug L.A."/>
            <person name="Sharon I."/>
            <person name="Castelle C.J."/>
            <person name="Probst A.J."/>
            <person name="Thomas B.C."/>
            <person name="Singh A."/>
            <person name="Wilkins M.J."/>
            <person name="Karaoz U."/>
            <person name="Brodie E.L."/>
            <person name="Williams K.H."/>
            <person name="Hubbard S.S."/>
            <person name="Banfield J.F."/>
        </authorList>
    </citation>
    <scope>NUCLEOTIDE SEQUENCE [LARGE SCALE GENOMIC DNA]</scope>
</reference>
<name>A0A1F5YC28_9BACT</name>
<evidence type="ECO:0008006" key="3">
    <source>
        <dbReference type="Google" id="ProtNLM"/>
    </source>
</evidence>
<dbReference type="AlphaFoldDB" id="A0A1F5YC28"/>
<dbReference type="Pfam" id="PF20230">
    <property type="entry name" value="DUF6588"/>
    <property type="match status" value="1"/>
</dbReference>
<sequence>MGLSAGLVRPSLIGADYTAGAVSGILSLGILEGTDFGPAVHGVGSLDVYVRAGSMYLNAVHSTNAGLIGAGVRLGLLRNSILAPAVSVSLGYQKTGDLTMRLGPASQALLNPEAEISTTAFRIEASKNLFVITPYAGVGVNRNKAKISVAGVKIEGSENDAVYYGGVEWNILLLRLGLEVGHTGEDTFATLGARITL</sequence>
<accession>A0A1F5YC28</accession>
<comment type="caution">
    <text evidence="1">The sequence shown here is derived from an EMBL/GenBank/DDBJ whole genome shotgun (WGS) entry which is preliminary data.</text>
</comment>
<evidence type="ECO:0000313" key="1">
    <source>
        <dbReference type="EMBL" id="OGF97649.1"/>
    </source>
</evidence>
<protein>
    <recommendedName>
        <fullName evidence="3">Outer membrane protein beta-barrel domain-containing protein</fullName>
    </recommendedName>
</protein>
<dbReference type="EMBL" id="MFIV01000218">
    <property type="protein sequence ID" value="OGF97649.1"/>
    <property type="molecule type" value="Genomic_DNA"/>
</dbReference>
<organism evidence="1 2">
    <name type="scientific">Candidatus Glassbacteria bacterium GWA2_58_10</name>
    <dbReference type="NCBI Taxonomy" id="1817865"/>
    <lineage>
        <taxon>Bacteria</taxon>
        <taxon>Candidatus Glassiibacteriota</taxon>
    </lineage>
</organism>
<dbReference type="InterPro" id="IPR046495">
    <property type="entry name" value="DUF6588"/>
</dbReference>
<dbReference type="Proteomes" id="UP000176992">
    <property type="component" value="Unassembled WGS sequence"/>
</dbReference>
<gene>
    <name evidence="1" type="ORF">A2Z86_06900</name>
</gene>
<evidence type="ECO:0000313" key="2">
    <source>
        <dbReference type="Proteomes" id="UP000176992"/>
    </source>
</evidence>